<evidence type="ECO:0000256" key="1">
    <source>
        <dbReference type="ARBA" id="ARBA00006272"/>
    </source>
</evidence>
<evidence type="ECO:0000313" key="9">
    <source>
        <dbReference type="EMBL" id="MBB6098272.1"/>
    </source>
</evidence>
<feature type="binding site" evidence="8">
    <location>
        <position position="181"/>
    </location>
    <ligand>
        <name>Zn(2+)</name>
        <dbReference type="ChEBI" id="CHEBI:29105"/>
        <label>2</label>
    </ligand>
</feature>
<evidence type="ECO:0000256" key="8">
    <source>
        <dbReference type="PIRSR" id="PIRSR001123-2"/>
    </source>
</evidence>
<evidence type="ECO:0000256" key="2">
    <source>
        <dbReference type="ARBA" id="ARBA00022438"/>
    </source>
</evidence>
<dbReference type="GO" id="GO:0006508">
    <property type="term" value="P:proteolysis"/>
    <property type="evidence" value="ECO:0007669"/>
    <property type="project" value="UniProtKB-KW"/>
</dbReference>
<dbReference type="EMBL" id="JACHHG010000005">
    <property type="protein sequence ID" value="MBB6098272.1"/>
    <property type="molecule type" value="Genomic_DNA"/>
</dbReference>
<feature type="binding site" evidence="8">
    <location>
        <position position="324"/>
    </location>
    <ligand>
        <name>Zn(2+)</name>
        <dbReference type="ChEBI" id="CHEBI:29105"/>
        <label>2</label>
    </ligand>
</feature>
<dbReference type="InterPro" id="IPR008007">
    <property type="entry name" value="Peptidase_M42"/>
</dbReference>
<feature type="binding site" evidence="8">
    <location>
        <position position="69"/>
    </location>
    <ligand>
        <name>Zn(2+)</name>
        <dbReference type="ChEBI" id="CHEBI:29105"/>
        <label>1</label>
    </ligand>
</feature>
<feature type="binding site" evidence="8">
    <location>
        <position position="214"/>
    </location>
    <ligand>
        <name>Zn(2+)</name>
        <dbReference type="ChEBI" id="CHEBI:29105"/>
        <label>2</label>
    </ligand>
</feature>
<dbReference type="RefSeq" id="WP_425486281.1">
    <property type="nucleotide sequence ID" value="NZ_JACHHG010000005.1"/>
</dbReference>
<dbReference type="GO" id="GO:0008810">
    <property type="term" value="F:cellulase activity"/>
    <property type="evidence" value="ECO:0007669"/>
    <property type="project" value="UniProtKB-EC"/>
</dbReference>
<dbReference type="InterPro" id="IPR051464">
    <property type="entry name" value="Peptidase_M42_aminopept"/>
</dbReference>
<reference evidence="9 10" key="1">
    <citation type="submission" date="2020-08" db="EMBL/GenBank/DDBJ databases">
        <title>Genomic Encyclopedia of Type Strains, Phase IV (KMG-IV): sequencing the most valuable type-strain genomes for metagenomic binning, comparative biology and taxonomic classification.</title>
        <authorList>
            <person name="Goeker M."/>
        </authorList>
    </citation>
    <scope>NUCLEOTIDE SEQUENCE [LARGE SCALE GENOMIC DNA]</scope>
    <source>
        <strain evidence="9 10">DSM 21458</strain>
    </source>
</reference>
<proteinExistence type="inferred from homology"/>
<dbReference type="InterPro" id="IPR023367">
    <property type="entry name" value="Peptidase_M42_dom2"/>
</dbReference>
<dbReference type="PIRSF" id="PIRSF001123">
    <property type="entry name" value="PepA_GA"/>
    <property type="match status" value="1"/>
</dbReference>
<protein>
    <submittedName>
        <fullName evidence="9">Endoglucanase</fullName>
        <ecNumber evidence="9">3.2.1.4</ecNumber>
    </submittedName>
</protein>
<sequence length="348" mass="38061">MSELHFDLLKRLSEIGGIPGREERVRELVEAEVKDLVDELRTDALGNLITVKRGSAPDGERKRIMLSSHMDEIGFIVKYIDDKGFVRVQNAGGFDTKNLYARNVIVWARGGDLPGILNPGGRPVHIASPDERKKIPEIKDLVVDLGLPADEVKKRVRIGDPVTLVQEFREVGDLLCGKDMDDRASVFVQIEVLRALQGVNHPHDVVAVFSTQEEVGLRGATVAAYSVEPDIGVALDVTLAVDTPGVPAEEATTRLSDGVAIKVYDTSMISTRWLVDEFIELAEQSGIRYQLEILMGGGTDGGAIQRSRGGVPTVTLSLPTRYIHSVVEAVHKADVRAEIDLLVAYLSR</sequence>
<dbReference type="PANTHER" id="PTHR32481">
    <property type="entry name" value="AMINOPEPTIDASE"/>
    <property type="match status" value="1"/>
</dbReference>
<evidence type="ECO:0000256" key="5">
    <source>
        <dbReference type="ARBA" id="ARBA00022801"/>
    </source>
</evidence>
<dbReference type="CDD" id="cd05656">
    <property type="entry name" value="M42_Frv"/>
    <property type="match status" value="1"/>
</dbReference>
<name>A0A841I2K0_9DEIO</name>
<dbReference type="Gene3D" id="3.40.630.10">
    <property type="entry name" value="Zn peptidases"/>
    <property type="match status" value="1"/>
</dbReference>
<evidence type="ECO:0000256" key="7">
    <source>
        <dbReference type="PIRSR" id="PIRSR001123-1"/>
    </source>
</evidence>
<keyword evidence="9" id="KW-0326">Glycosidase</keyword>
<dbReference type="SUPFAM" id="SSF53187">
    <property type="entry name" value="Zn-dependent exopeptidases"/>
    <property type="match status" value="1"/>
</dbReference>
<keyword evidence="10" id="KW-1185">Reference proteome</keyword>
<dbReference type="AlphaFoldDB" id="A0A841I2K0"/>
<feature type="binding site" evidence="8">
    <location>
        <position position="236"/>
    </location>
    <ligand>
        <name>Zn(2+)</name>
        <dbReference type="ChEBI" id="CHEBI:29105"/>
        <label>1</label>
    </ligand>
</feature>
<feature type="active site" description="Proton acceptor" evidence="7">
    <location>
        <position position="213"/>
    </location>
</feature>
<evidence type="ECO:0000256" key="6">
    <source>
        <dbReference type="PIRNR" id="PIRNR001123"/>
    </source>
</evidence>
<dbReference type="Gene3D" id="2.40.30.40">
    <property type="entry name" value="Peptidase M42, domain 2"/>
    <property type="match status" value="1"/>
</dbReference>
<comment type="caution">
    <text evidence="9">The sequence shown here is derived from an EMBL/GenBank/DDBJ whole genome shotgun (WGS) entry which is preliminary data.</text>
</comment>
<dbReference type="SUPFAM" id="SSF101821">
    <property type="entry name" value="Aminopeptidase/glucanase lid domain"/>
    <property type="match status" value="1"/>
</dbReference>
<feature type="binding site" evidence="8">
    <location>
        <position position="181"/>
    </location>
    <ligand>
        <name>Zn(2+)</name>
        <dbReference type="ChEBI" id="CHEBI:29105"/>
        <label>1</label>
    </ligand>
</feature>
<gene>
    <name evidence="9" type="ORF">HNR42_001697</name>
</gene>
<comment type="similarity">
    <text evidence="1 6">Belongs to the peptidase M42 family.</text>
</comment>
<accession>A0A841I2K0</accession>
<dbReference type="GO" id="GO:0004177">
    <property type="term" value="F:aminopeptidase activity"/>
    <property type="evidence" value="ECO:0007669"/>
    <property type="project" value="UniProtKB-UniRule"/>
</dbReference>
<evidence type="ECO:0000256" key="4">
    <source>
        <dbReference type="ARBA" id="ARBA00022723"/>
    </source>
</evidence>
<dbReference type="PANTHER" id="PTHR32481:SF0">
    <property type="entry name" value="AMINOPEPTIDASE YPDE-RELATED"/>
    <property type="match status" value="1"/>
</dbReference>
<evidence type="ECO:0000313" key="10">
    <source>
        <dbReference type="Proteomes" id="UP000569951"/>
    </source>
</evidence>
<keyword evidence="3" id="KW-0645">Protease</keyword>
<keyword evidence="5 9" id="KW-0378">Hydrolase</keyword>
<comment type="cofactor">
    <cofactor evidence="8">
        <name>a divalent metal cation</name>
        <dbReference type="ChEBI" id="CHEBI:60240"/>
    </cofactor>
    <text evidence="8">Binds 2 divalent metal cations per subunit.</text>
</comment>
<dbReference type="Proteomes" id="UP000569951">
    <property type="component" value="Unassembled WGS sequence"/>
</dbReference>
<dbReference type="Pfam" id="PF05343">
    <property type="entry name" value="Peptidase_M42"/>
    <property type="match status" value="1"/>
</dbReference>
<keyword evidence="2" id="KW-0031">Aminopeptidase</keyword>
<keyword evidence="4 8" id="KW-0479">Metal-binding</keyword>
<dbReference type="EC" id="3.2.1.4" evidence="9"/>
<evidence type="ECO:0000256" key="3">
    <source>
        <dbReference type="ARBA" id="ARBA00022670"/>
    </source>
</evidence>
<dbReference type="GO" id="GO:0046872">
    <property type="term" value="F:metal ion binding"/>
    <property type="evidence" value="ECO:0007669"/>
    <property type="project" value="UniProtKB-UniRule"/>
</dbReference>
<organism evidence="9 10">
    <name type="scientific">Deinobacterium chartae</name>
    <dbReference type="NCBI Taxonomy" id="521158"/>
    <lineage>
        <taxon>Bacteria</taxon>
        <taxon>Thermotogati</taxon>
        <taxon>Deinococcota</taxon>
        <taxon>Deinococci</taxon>
        <taxon>Deinococcales</taxon>
        <taxon>Deinococcaceae</taxon>
        <taxon>Deinobacterium</taxon>
    </lineage>
</organism>